<evidence type="ECO:0000256" key="1">
    <source>
        <dbReference type="ARBA" id="ARBA00004496"/>
    </source>
</evidence>
<dbReference type="PANTHER" id="PTHR38603:SF1">
    <property type="entry name" value="CHAPERONE NAPD"/>
    <property type="match status" value="1"/>
</dbReference>
<organism evidence="6">
    <name type="scientific">Candidatus Kentrum sp. DK</name>
    <dbReference type="NCBI Taxonomy" id="2126562"/>
    <lineage>
        <taxon>Bacteria</taxon>
        <taxon>Pseudomonadati</taxon>
        <taxon>Pseudomonadota</taxon>
        <taxon>Gammaproteobacteria</taxon>
        <taxon>Candidatus Kentrum</taxon>
    </lineage>
</organism>
<dbReference type="AlphaFoldDB" id="A0A450T8R0"/>
<sequence length="79" mass="8898">MDLCSILLHAHPDRLAAVEETLRQWQGVEVHATRPDGRMVVTVEGDDPERFGETVLTLRDVDGVIDASLVYHYHDDDAE</sequence>
<gene>
    <name evidence="4" type="primary">napD</name>
    <name evidence="5" type="ORF">BECKDK2373B_GA0170837_100666</name>
    <name evidence="6" type="ORF">BECKDK2373C_GA0170839_11039</name>
</gene>
<dbReference type="EMBL" id="CAADEX010000006">
    <property type="protein sequence ID" value="VFJ43825.1"/>
    <property type="molecule type" value="Genomic_DNA"/>
</dbReference>
<dbReference type="GO" id="GO:0005737">
    <property type="term" value="C:cytoplasm"/>
    <property type="evidence" value="ECO:0007669"/>
    <property type="project" value="UniProtKB-SubCell"/>
</dbReference>
<evidence type="ECO:0000313" key="6">
    <source>
        <dbReference type="EMBL" id="VFJ63074.1"/>
    </source>
</evidence>
<protein>
    <recommendedName>
        <fullName evidence="4">Chaperone NapD</fullName>
    </recommendedName>
    <alternativeName>
        <fullName evidence="4">NapA signal peptide-binding chaperone NapD</fullName>
    </alternativeName>
</protein>
<keyword evidence="2 4" id="KW-0963">Cytoplasm</keyword>
<dbReference type="GO" id="GO:0005048">
    <property type="term" value="F:signal sequence binding"/>
    <property type="evidence" value="ECO:0007669"/>
    <property type="project" value="UniProtKB-UniRule"/>
</dbReference>
<dbReference type="Gene3D" id="3.30.70.920">
    <property type="match status" value="1"/>
</dbReference>
<evidence type="ECO:0000256" key="3">
    <source>
        <dbReference type="ARBA" id="ARBA00023186"/>
    </source>
</evidence>
<dbReference type="PANTHER" id="PTHR38603">
    <property type="entry name" value="CHAPERONE NAPD"/>
    <property type="match status" value="1"/>
</dbReference>
<evidence type="ECO:0000313" key="5">
    <source>
        <dbReference type="EMBL" id="VFJ43825.1"/>
    </source>
</evidence>
<comment type="subcellular location">
    <subcellularLocation>
        <location evidence="1 4">Cytoplasm</location>
    </subcellularLocation>
</comment>
<comment type="subunit">
    <text evidence="4">Interacts with the cytoplasmic NapA precursor.</text>
</comment>
<comment type="function">
    <text evidence="4">Chaperone for NapA, the catalytic subunit of the periplasmic nitrate reductase. It binds directly and specifically to the twin-arginine signal peptide of NapA, preventing premature interaction with the Tat translocase and premature export.</text>
</comment>
<evidence type="ECO:0000256" key="2">
    <source>
        <dbReference type="ARBA" id="ARBA00022490"/>
    </source>
</evidence>
<keyword evidence="3 4" id="KW-0143">Chaperone</keyword>
<dbReference type="InterPro" id="IPR005623">
    <property type="entry name" value="Chaperone_NapD_NO3_reduct"/>
</dbReference>
<accession>A0A450T8R0</accession>
<dbReference type="HAMAP" id="MF_02200">
    <property type="entry name" value="NapD"/>
    <property type="match status" value="1"/>
</dbReference>
<name>A0A450T8R0_9GAMM</name>
<proteinExistence type="inferred from homology"/>
<comment type="similarity">
    <text evidence="4">Belongs to the NapD family.</text>
</comment>
<dbReference type="EMBL" id="CAADEY010000103">
    <property type="protein sequence ID" value="VFJ63074.1"/>
    <property type="molecule type" value="Genomic_DNA"/>
</dbReference>
<dbReference type="Pfam" id="PF03927">
    <property type="entry name" value="NapD"/>
    <property type="match status" value="1"/>
</dbReference>
<reference evidence="6" key="1">
    <citation type="submission" date="2019-02" db="EMBL/GenBank/DDBJ databases">
        <authorList>
            <person name="Gruber-Vodicka R. H."/>
            <person name="Seah K. B. B."/>
        </authorList>
    </citation>
    <scope>NUCLEOTIDE SEQUENCE</scope>
    <source>
        <strain evidence="6">BECK_DK161</strain>
        <strain evidence="5">BECK_DK47</strain>
    </source>
</reference>
<dbReference type="GO" id="GO:0051224">
    <property type="term" value="P:negative regulation of protein transport"/>
    <property type="evidence" value="ECO:0007669"/>
    <property type="project" value="UniProtKB-UniRule"/>
</dbReference>
<evidence type="ECO:0000256" key="4">
    <source>
        <dbReference type="HAMAP-Rule" id="MF_02200"/>
    </source>
</evidence>